<evidence type="ECO:0000259" key="9">
    <source>
        <dbReference type="PROSITE" id="PS50928"/>
    </source>
</evidence>
<dbReference type="SUPFAM" id="SSF161098">
    <property type="entry name" value="MetI-like"/>
    <property type="match status" value="1"/>
</dbReference>
<dbReference type="RefSeq" id="WP_277531908.1">
    <property type="nucleotide sequence ID" value="NZ_JAPDIA010000003.1"/>
</dbReference>
<organism evidence="10 11">
    <name type="scientific">Cohnella rhizosphaerae</name>
    <dbReference type="NCBI Taxonomy" id="1457232"/>
    <lineage>
        <taxon>Bacteria</taxon>
        <taxon>Bacillati</taxon>
        <taxon>Bacillota</taxon>
        <taxon>Bacilli</taxon>
        <taxon>Bacillales</taxon>
        <taxon>Paenibacillaceae</taxon>
        <taxon>Cohnella</taxon>
    </lineage>
</organism>
<dbReference type="GO" id="GO:0055085">
    <property type="term" value="P:transmembrane transport"/>
    <property type="evidence" value="ECO:0007669"/>
    <property type="project" value="InterPro"/>
</dbReference>
<evidence type="ECO:0000256" key="4">
    <source>
        <dbReference type="ARBA" id="ARBA00022692"/>
    </source>
</evidence>
<keyword evidence="2 7" id="KW-0813">Transport</keyword>
<feature type="transmembrane region" description="Helical" evidence="7">
    <location>
        <begin position="294"/>
        <end position="316"/>
    </location>
</feature>
<evidence type="ECO:0000256" key="5">
    <source>
        <dbReference type="ARBA" id="ARBA00022989"/>
    </source>
</evidence>
<accession>A0A9X4KSM1</accession>
<feature type="transmembrane region" description="Helical" evidence="7">
    <location>
        <begin position="189"/>
        <end position="211"/>
    </location>
</feature>
<dbReference type="InterPro" id="IPR035906">
    <property type="entry name" value="MetI-like_sf"/>
</dbReference>
<name>A0A9X4KSM1_9BACL</name>
<feature type="region of interest" description="Disordered" evidence="8">
    <location>
        <begin position="1"/>
        <end position="21"/>
    </location>
</feature>
<keyword evidence="4 7" id="KW-0812">Transmembrane</keyword>
<evidence type="ECO:0000256" key="6">
    <source>
        <dbReference type="ARBA" id="ARBA00023136"/>
    </source>
</evidence>
<dbReference type="GO" id="GO:0005886">
    <property type="term" value="C:plasma membrane"/>
    <property type="evidence" value="ECO:0007669"/>
    <property type="project" value="UniProtKB-SubCell"/>
</dbReference>
<proteinExistence type="inferred from homology"/>
<dbReference type="EMBL" id="JAPDIA010000003">
    <property type="protein sequence ID" value="MDG0810210.1"/>
    <property type="molecule type" value="Genomic_DNA"/>
</dbReference>
<evidence type="ECO:0000256" key="2">
    <source>
        <dbReference type="ARBA" id="ARBA00022448"/>
    </source>
</evidence>
<dbReference type="Proteomes" id="UP001153404">
    <property type="component" value="Unassembled WGS sequence"/>
</dbReference>
<dbReference type="PANTHER" id="PTHR43227">
    <property type="entry name" value="BLL4140 PROTEIN"/>
    <property type="match status" value="1"/>
</dbReference>
<feature type="domain" description="ABC transmembrane type-1" evidence="9">
    <location>
        <begin position="101"/>
        <end position="315"/>
    </location>
</feature>
<dbReference type="InterPro" id="IPR000515">
    <property type="entry name" value="MetI-like"/>
</dbReference>
<comment type="subcellular location">
    <subcellularLocation>
        <location evidence="1 7">Cell membrane</location>
        <topology evidence="1 7">Multi-pass membrane protein</topology>
    </subcellularLocation>
</comment>
<reference evidence="10" key="1">
    <citation type="submission" date="2022-10" db="EMBL/GenBank/DDBJ databases">
        <title>Comparative genomic analysis of Cohnella hashimotonis sp. nov., isolated from the International Space Station.</title>
        <authorList>
            <person name="Simpson A."/>
            <person name="Venkateswaran K."/>
        </authorList>
    </citation>
    <scope>NUCLEOTIDE SEQUENCE</scope>
    <source>
        <strain evidence="10">DSM 28161</strain>
    </source>
</reference>
<keyword evidence="11" id="KW-1185">Reference proteome</keyword>
<evidence type="ECO:0000313" key="10">
    <source>
        <dbReference type="EMBL" id="MDG0810210.1"/>
    </source>
</evidence>
<sequence>MNNDNALPGQPSLTTQQAEPAGRTRFWRSEWRRLKQNRAAYLFIAPLALAVGLVLLYPILKAALMSFQYWKVAKPIADGHPFVGFDNYAAVMDSGYFWQSLGITFLYIFVTVVLRFVLGIGTAVLLNTPFKGRGLVRALVIIPWAVPEVVTCLVFILMFDYQFGVVNDVLIKMNILSNPLAFLGESDTALWSAMIVNVWKGFPFAAIMLLAGLQGIPKDHYEAASIDGASAWKQFTSVTLPALKPVSVIVFLLLVIWTVKDFGIVYVLTGGGPSRATELLTIFIYRAGFKSFDFGLAAAAGMFLLLISVVFTVLYMKATKAGESA</sequence>
<keyword evidence="3" id="KW-1003">Cell membrane</keyword>
<dbReference type="AlphaFoldDB" id="A0A9X4KSM1"/>
<evidence type="ECO:0000313" key="11">
    <source>
        <dbReference type="Proteomes" id="UP001153404"/>
    </source>
</evidence>
<keyword evidence="5 7" id="KW-1133">Transmembrane helix</keyword>
<feature type="transmembrane region" description="Helical" evidence="7">
    <location>
        <begin position="138"/>
        <end position="159"/>
    </location>
</feature>
<comment type="similarity">
    <text evidence="7">Belongs to the binding-protein-dependent transport system permease family.</text>
</comment>
<feature type="transmembrane region" description="Helical" evidence="7">
    <location>
        <begin position="105"/>
        <end position="126"/>
    </location>
</feature>
<evidence type="ECO:0000256" key="3">
    <source>
        <dbReference type="ARBA" id="ARBA00022475"/>
    </source>
</evidence>
<evidence type="ECO:0000256" key="1">
    <source>
        <dbReference type="ARBA" id="ARBA00004651"/>
    </source>
</evidence>
<evidence type="ECO:0000256" key="7">
    <source>
        <dbReference type="RuleBase" id="RU363032"/>
    </source>
</evidence>
<feature type="compositionally biased region" description="Polar residues" evidence="8">
    <location>
        <begin position="1"/>
        <end position="18"/>
    </location>
</feature>
<comment type="caution">
    <text evidence="10">The sequence shown here is derived from an EMBL/GenBank/DDBJ whole genome shotgun (WGS) entry which is preliminary data.</text>
</comment>
<dbReference type="PROSITE" id="PS50928">
    <property type="entry name" value="ABC_TM1"/>
    <property type="match status" value="1"/>
</dbReference>
<dbReference type="PANTHER" id="PTHR43227:SF8">
    <property type="entry name" value="DIACETYLCHITOBIOSE UPTAKE SYSTEM PERMEASE PROTEIN DASB"/>
    <property type="match status" value="1"/>
</dbReference>
<dbReference type="Pfam" id="PF00528">
    <property type="entry name" value="BPD_transp_1"/>
    <property type="match status" value="1"/>
</dbReference>
<protein>
    <submittedName>
        <fullName evidence="10">Sugar ABC transporter permease</fullName>
    </submittedName>
</protein>
<feature type="transmembrane region" description="Helical" evidence="7">
    <location>
        <begin position="242"/>
        <end position="259"/>
    </location>
</feature>
<dbReference type="Gene3D" id="1.10.3720.10">
    <property type="entry name" value="MetI-like"/>
    <property type="match status" value="1"/>
</dbReference>
<dbReference type="CDD" id="cd06261">
    <property type="entry name" value="TM_PBP2"/>
    <property type="match status" value="1"/>
</dbReference>
<evidence type="ECO:0000256" key="8">
    <source>
        <dbReference type="SAM" id="MobiDB-lite"/>
    </source>
</evidence>
<dbReference type="InterPro" id="IPR050809">
    <property type="entry name" value="UgpAE/MalFG_permease"/>
</dbReference>
<feature type="transmembrane region" description="Helical" evidence="7">
    <location>
        <begin position="39"/>
        <end position="60"/>
    </location>
</feature>
<gene>
    <name evidence="10" type="ORF">OMP40_13295</name>
</gene>
<keyword evidence="6 7" id="KW-0472">Membrane</keyword>